<feature type="non-terminal residue" evidence="2">
    <location>
        <position position="86"/>
    </location>
</feature>
<dbReference type="EMBL" id="JP287404">
    <property type="protein sequence ID" value="AEQ17052.1"/>
    <property type="molecule type" value="mRNA"/>
</dbReference>
<organism evidence="2">
    <name type="scientific">Pipa carvalhoi</name>
    <name type="common">Carvalho's Surinam toad</name>
    <dbReference type="NCBI Taxonomy" id="191480"/>
    <lineage>
        <taxon>Eukaryota</taxon>
        <taxon>Metazoa</taxon>
        <taxon>Chordata</taxon>
        <taxon>Craniata</taxon>
        <taxon>Vertebrata</taxon>
        <taxon>Euteleostomi</taxon>
        <taxon>Amphibia</taxon>
        <taxon>Batrachia</taxon>
        <taxon>Anura</taxon>
        <taxon>Pipoidea</taxon>
        <taxon>Pipidae</taxon>
        <taxon>Pipinae</taxon>
        <taxon>Pipa</taxon>
    </lineage>
</organism>
<protein>
    <submittedName>
        <fullName evidence="2">Putative FERM, RhoGEF and pleckstrin domain-containing protein 2</fullName>
    </submittedName>
</protein>
<sequence length="86" mass="9421">GIRDTENDPQNDNVRLWMSGVSDPFLPAEEFIDDDPADISFSGGSLLSPSESSSLIHHRSESSSLLHHHSESSSLSNLNVMPPFSR</sequence>
<proteinExistence type="evidence at transcript level"/>
<feature type="non-terminal residue" evidence="2">
    <location>
        <position position="1"/>
    </location>
</feature>
<feature type="region of interest" description="Disordered" evidence="1">
    <location>
        <begin position="42"/>
        <end position="86"/>
    </location>
</feature>
<accession>G5E1Z0</accession>
<evidence type="ECO:0000256" key="1">
    <source>
        <dbReference type="SAM" id="MobiDB-lite"/>
    </source>
</evidence>
<reference evidence="2" key="1">
    <citation type="submission" date="2011-09" db="EMBL/GenBank/DDBJ databases">
        <title>The odds of duplicate gene persistence after polyploidization.</title>
        <authorList>
            <person name="Chain F.J.J."/>
            <person name="Evans B.J."/>
            <person name="Dushoff J."/>
        </authorList>
    </citation>
    <scope>NUCLEOTIDE SEQUENCE</scope>
    <source>
        <tissue evidence="2">Liver</tissue>
    </source>
</reference>
<dbReference type="AlphaFoldDB" id="G5E1Z0"/>
<feature type="compositionally biased region" description="Low complexity" evidence="1">
    <location>
        <begin position="45"/>
        <end position="55"/>
    </location>
</feature>
<name>G5E1Z0_9PIPI</name>
<evidence type="ECO:0000313" key="2">
    <source>
        <dbReference type="EMBL" id="AEQ17052.1"/>
    </source>
</evidence>